<dbReference type="GO" id="GO:0051445">
    <property type="term" value="P:regulation of meiotic cell cycle"/>
    <property type="evidence" value="ECO:0007669"/>
    <property type="project" value="TreeGrafter"/>
</dbReference>
<keyword evidence="5" id="KW-0132">Cell division</keyword>
<evidence type="ECO:0000256" key="13">
    <source>
        <dbReference type="ARBA" id="ARBA00048367"/>
    </source>
</evidence>
<keyword evidence="7" id="KW-0547">Nucleotide-binding</keyword>
<comment type="similarity">
    <text evidence="1">Belongs to the protein kinase superfamily. CMGC Ser/Thr protein kinase family. CDC2/CDKX subfamily.</text>
</comment>
<dbReference type="InterPro" id="IPR050108">
    <property type="entry name" value="CDK"/>
</dbReference>
<dbReference type="FunFam" id="1.10.510.10:FF:000624">
    <property type="entry name" value="Mitogen-activated protein kinase"/>
    <property type="match status" value="1"/>
</dbReference>
<keyword evidence="3" id="KW-0723">Serine/threonine-protein kinase</keyword>
<gene>
    <name evidence="15" type="ORF">F0562_034479</name>
</gene>
<dbReference type="GO" id="GO:0030332">
    <property type="term" value="F:cyclin binding"/>
    <property type="evidence" value="ECO:0007669"/>
    <property type="project" value="TreeGrafter"/>
</dbReference>
<evidence type="ECO:0000313" key="16">
    <source>
        <dbReference type="Proteomes" id="UP000325577"/>
    </source>
</evidence>
<dbReference type="PANTHER" id="PTHR24056:SF548">
    <property type="entry name" value="CYCLIN-DEPENDENT KINASE A-1"/>
    <property type="match status" value="1"/>
</dbReference>
<dbReference type="PROSITE" id="PS50011">
    <property type="entry name" value="PROTEIN_KINASE_DOM"/>
    <property type="match status" value="1"/>
</dbReference>
<organism evidence="15 16">
    <name type="scientific">Nyssa sinensis</name>
    <dbReference type="NCBI Taxonomy" id="561372"/>
    <lineage>
        <taxon>Eukaryota</taxon>
        <taxon>Viridiplantae</taxon>
        <taxon>Streptophyta</taxon>
        <taxon>Embryophyta</taxon>
        <taxon>Tracheophyta</taxon>
        <taxon>Spermatophyta</taxon>
        <taxon>Magnoliopsida</taxon>
        <taxon>eudicotyledons</taxon>
        <taxon>Gunneridae</taxon>
        <taxon>Pentapetalae</taxon>
        <taxon>asterids</taxon>
        <taxon>Cornales</taxon>
        <taxon>Nyssaceae</taxon>
        <taxon>Nyssa</taxon>
    </lineage>
</organism>
<evidence type="ECO:0000256" key="4">
    <source>
        <dbReference type="ARBA" id="ARBA00022553"/>
    </source>
</evidence>
<dbReference type="EC" id="2.7.11.22" evidence="2"/>
<dbReference type="EMBL" id="CM018044">
    <property type="protein sequence ID" value="KAA8529917.1"/>
    <property type="molecule type" value="Genomic_DNA"/>
</dbReference>
<dbReference type="InterPro" id="IPR011009">
    <property type="entry name" value="Kinase-like_dom_sf"/>
</dbReference>
<dbReference type="OrthoDB" id="1732493at2759"/>
<dbReference type="GO" id="GO:0000082">
    <property type="term" value="P:G1/S transition of mitotic cell cycle"/>
    <property type="evidence" value="ECO:0007669"/>
    <property type="project" value="TreeGrafter"/>
</dbReference>
<dbReference type="GO" id="GO:0005524">
    <property type="term" value="F:ATP binding"/>
    <property type="evidence" value="ECO:0007669"/>
    <property type="project" value="UniProtKB-KW"/>
</dbReference>
<comment type="catalytic activity">
    <reaction evidence="12">
        <text>L-threonyl-[protein] + ATP = O-phospho-L-threonyl-[protein] + ADP + H(+)</text>
        <dbReference type="Rhea" id="RHEA:46608"/>
        <dbReference type="Rhea" id="RHEA-COMP:11060"/>
        <dbReference type="Rhea" id="RHEA-COMP:11605"/>
        <dbReference type="ChEBI" id="CHEBI:15378"/>
        <dbReference type="ChEBI" id="CHEBI:30013"/>
        <dbReference type="ChEBI" id="CHEBI:30616"/>
        <dbReference type="ChEBI" id="CHEBI:61977"/>
        <dbReference type="ChEBI" id="CHEBI:456216"/>
        <dbReference type="EC" id="2.7.11.22"/>
    </reaction>
</comment>
<dbReference type="Gene3D" id="3.30.200.20">
    <property type="entry name" value="Phosphorylase Kinase, domain 1"/>
    <property type="match status" value="1"/>
</dbReference>
<keyword evidence="6" id="KW-0808">Transferase</keyword>
<evidence type="ECO:0000256" key="6">
    <source>
        <dbReference type="ARBA" id="ARBA00022679"/>
    </source>
</evidence>
<dbReference type="GO" id="GO:0000307">
    <property type="term" value="C:cyclin-dependent protein kinase holoenzyme complex"/>
    <property type="evidence" value="ECO:0007669"/>
    <property type="project" value="TreeGrafter"/>
</dbReference>
<name>A0A5J5AKA2_9ASTE</name>
<reference evidence="15 16" key="1">
    <citation type="submission" date="2019-09" db="EMBL/GenBank/DDBJ databases">
        <title>A chromosome-level genome assembly of the Chinese tupelo Nyssa sinensis.</title>
        <authorList>
            <person name="Yang X."/>
            <person name="Kang M."/>
            <person name="Yang Y."/>
            <person name="Xiong H."/>
            <person name="Wang M."/>
            <person name="Zhang Z."/>
            <person name="Wang Z."/>
            <person name="Wu H."/>
            <person name="Ma T."/>
            <person name="Liu J."/>
            <person name="Xi Z."/>
        </authorList>
    </citation>
    <scope>NUCLEOTIDE SEQUENCE [LARGE SCALE GENOMIC DNA]</scope>
    <source>
        <strain evidence="15">J267</strain>
        <tissue evidence="15">Leaf</tissue>
    </source>
</reference>
<protein>
    <recommendedName>
        <fullName evidence="2">cyclin-dependent kinase</fullName>
        <ecNumber evidence="2">2.7.11.22</ecNumber>
    </recommendedName>
</protein>
<dbReference type="SMART" id="SM00220">
    <property type="entry name" value="S_TKc"/>
    <property type="match status" value="1"/>
</dbReference>
<dbReference type="Gene3D" id="1.10.510.10">
    <property type="entry name" value="Transferase(Phosphotransferase) domain 1"/>
    <property type="match status" value="1"/>
</dbReference>
<dbReference type="GO" id="GO:0004693">
    <property type="term" value="F:cyclin-dependent protein serine/threonine kinase activity"/>
    <property type="evidence" value="ECO:0007669"/>
    <property type="project" value="UniProtKB-EC"/>
</dbReference>
<evidence type="ECO:0000256" key="12">
    <source>
        <dbReference type="ARBA" id="ARBA00047811"/>
    </source>
</evidence>
<dbReference type="InterPro" id="IPR000719">
    <property type="entry name" value="Prot_kinase_dom"/>
</dbReference>
<evidence type="ECO:0000256" key="7">
    <source>
        <dbReference type="ARBA" id="ARBA00022741"/>
    </source>
</evidence>
<evidence type="ECO:0000256" key="3">
    <source>
        <dbReference type="ARBA" id="ARBA00022527"/>
    </source>
</evidence>
<keyword evidence="16" id="KW-1185">Reference proteome</keyword>
<evidence type="ECO:0000256" key="9">
    <source>
        <dbReference type="ARBA" id="ARBA00022777"/>
    </source>
</evidence>
<feature type="domain" description="Protein kinase" evidence="14">
    <location>
        <begin position="54"/>
        <end position="334"/>
    </location>
</feature>
<dbReference type="Pfam" id="PF00069">
    <property type="entry name" value="Pkinase"/>
    <property type="match status" value="1"/>
</dbReference>
<evidence type="ECO:0000313" key="15">
    <source>
        <dbReference type="EMBL" id="KAA8529917.1"/>
    </source>
</evidence>
<keyword evidence="10" id="KW-0067">ATP-binding</keyword>
<accession>A0A5J5AKA2</accession>
<comment type="catalytic activity">
    <reaction evidence="13">
        <text>L-seryl-[protein] + ATP = O-phospho-L-seryl-[protein] + ADP + H(+)</text>
        <dbReference type="Rhea" id="RHEA:17989"/>
        <dbReference type="Rhea" id="RHEA-COMP:9863"/>
        <dbReference type="Rhea" id="RHEA-COMP:11604"/>
        <dbReference type="ChEBI" id="CHEBI:15378"/>
        <dbReference type="ChEBI" id="CHEBI:29999"/>
        <dbReference type="ChEBI" id="CHEBI:30616"/>
        <dbReference type="ChEBI" id="CHEBI:83421"/>
        <dbReference type="ChEBI" id="CHEBI:456216"/>
        <dbReference type="EC" id="2.7.11.22"/>
    </reaction>
</comment>
<evidence type="ECO:0000256" key="5">
    <source>
        <dbReference type="ARBA" id="ARBA00022618"/>
    </source>
</evidence>
<proteinExistence type="inferred from homology"/>
<dbReference type="GO" id="GO:0005634">
    <property type="term" value="C:nucleus"/>
    <property type="evidence" value="ECO:0007669"/>
    <property type="project" value="TreeGrafter"/>
</dbReference>
<evidence type="ECO:0000256" key="1">
    <source>
        <dbReference type="ARBA" id="ARBA00006485"/>
    </source>
</evidence>
<evidence type="ECO:0000256" key="10">
    <source>
        <dbReference type="ARBA" id="ARBA00022840"/>
    </source>
</evidence>
<keyword evidence="8" id="KW-0498">Mitosis</keyword>
<dbReference type="GO" id="GO:0007165">
    <property type="term" value="P:signal transduction"/>
    <property type="evidence" value="ECO:0007669"/>
    <property type="project" value="TreeGrafter"/>
</dbReference>
<keyword evidence="4" id="KW-0597">Phosphoprotein</keyword>
<dbReference type="PANTHER" id="PTHR24056">
    <property type="entry name" value="CELL DIVISION PROTEIN KINASE"/>
    <property type="match status" value="1"/>
</dbReference>
<dbReference type="GO" id="GO:0005737">
    <property type="term" value="C:cytoplasm"/>
    <property type="evidence" value="ECO:0007669"/>
    <property type="project" value="TreeGrafter"/>
</dbReference>
<dbReference type="Proteomes" id="UP000325577">
    <property type="component" value="Linkage Group LG20"/>
</dbReference>
<evidence type="ECO:0000256" key="2">
    <source>
        <dbReference type="ARBA" id="ARBA00012425"/>
    </source>
</evidence>
<dbReference type="AlphaFoldDB" id="A0A5J5AKA2"/>
<evidence type="ECO:0000259" key="14">
    <source>
        <dbReference type="PROSITE" id="PS50011"/>
    </source>
</evidence>
<keyword evidence="9" id="KW-0418">Kinase</keyword>
<dbReference type="GO" id="GO:0051301">
    <property type="term" value="P:cell division"/>
    <property type="evidence" value="ECO:0007669"/>
    <property type="project" value="UniProtKB-KW"/>
</dbReference>
<evidence type="ECO:0000256" key="8">
    <source>
        <dbReference type="ARBA" id="ARBA00022776"/>
    </source>
</evidence>
<evidence type="ECO:0000256" key="11">
    <source>
        <dbReference type="ARBA" id="ARBA00023306"/>
    </source>
</evidence>
<dbReference type="GO" id="GO:0010389">
    <property type="term" value="P:regulation of G2/M transition of mitotic cell cycle"/>
    <property type="evidence" value="ECO:0007669"/>
    <property type="project" value="TreeGrafter"/>
</dbReference>
<dbReference type="GO" id="GO:0010468">
    <property type="term" value="P:regulation of gene expression"/>
    <property type="evidence" value="ECO:0007669"/>
    <property type="project" value="TreeGrafter"/>
</dbReference>
<dbReference type="SUPFAM" id="SSF56112">
    <property type="entry name" value="Protein kinase-like (PK-like)"/>
    <property type="match status" value="1"/>
</dbReference>
<sequence>MSTALSLCGRNLVGFLSIACFNLADPQILLGFLSVASIDFLKGGAVLLIEMDKYKKTREIGYGGFGNVYQGCNRVTNENVTLKELWFPDEKEGVPSVVIKEISLLKEMEHSNIVRLLEVVSAVNENSVYLVYEDMECDLQKFMNDCPKIAKDPDFIKRFLQQILCGLAYYHSHNILHQDLKPQNMWIDRFDYILKLADFGWARAFGGSFKKIGYLDVTHWYKAPELLRCQQFSTPVDVWSVGCIFAEMVTRRPLFAEFSEVHQLLKIFSILGTPTWPEGTTSHLFANCYSKDLAAAVPGLVTLEPAGIDLLSKMLCINPSGRITAHDALKHAYFDNIEFEV</sequence>
<keyword evidence="11" id="KW-0131">Cell cycle</keyword>